<dbReference type="AlphaFoldDB" id="A0A2U1PGH1"/>
<feature type="signal peptide" evidence="2">
    <location>
        <begin position="1"/>
        <end position="20"/>
    </location>
</feature>
<proteinExistence type="predicted"/>
<keyword evidence="4" id="KW-1185">Reference proteome</keyword>
<evidence type="ECO:0000256" key="1">
    <source>
        <dbReference type="SAM" id="MobiDB-lite"/>
    </source>
</evidence>
<accession>A0A2U1PGH1</accession>
<organism evidence="3 4">
    <name type="scientific">Artemisia annua</name>
    <name type="common">Sweet wormwood</name>
    <dbReference type="NCBI Taxonomy" id="35608"/>
    <lineage>
        <taxon>Eukaryota</taxon>
        <taxon>Viridiplantae</taxon>
        <taxon>Streptophyta</taxon>
        <taxon>Embryophyta</taxon>
        <taxon>Tracheophyta</taxon>
        <taxon>Spermatophyta</taxon>
        <taxon>Magnoliopsida</taxon>
        <taxon>eudicotyledons</taxon>
        <taxon>Gunneridae</taxon>
        <taxon>Pentapetalae</taxon>
        <taxon>asterids</taxon>
        <taxon>campanulids</taxon>
        <taxon>Asterales</taxon>
        <taxon>Asteraceae</taxon>
        <taxon>Asteroideae</taxon>
        <taxon>Anthemideae</taxon>
        <taxon>Artemisiinae</taxon>
        <taxon>Artemisia</taxon>
    </lineage>
</organism>
<keyword evidence="2" id="KW-0732">Signal</keyword>
<comment type="caution">
    <text evidence="3">The sequence shown here is derived from an EMBL/GenBank/DDBJ whole genome shotgun (WGS) entry which is preliminary data.</text>
</comment>
<dbReference type="EMBL" id="PKPP01001189">
    <property type="protein sequence ID" value="PWA84839.1"/>
    <property type="molecule type" value="Genomic_DNA"/>
</dbReference>
<name>A0A2U1PGH1_ARTAN</name>
<protein>
    <submittedName>
        <fullName evidence="3">Uncharacterized protein</fullName>
    </submittedName>
</protein>
<dbReference type="Proteomes" id="UP000245207">
    <property type="component" value="Unassembled WGS sequence"/>
</dbReference>
<feature type="chain" id="PRO_5015502169" evidence="2">
    <location>
        <begin position="21"/>
        <end position="86"/>
    </location>
</feature>
<sequence>MGFDPLRGILLKLVFTFLKGSILVARKPFSEDKEVEAKSATLDRRYLARTSSGHEPRMRRKAKKKEAIVLEEHDASSGSMRLPQEA</sequence>
<evidence type="ECO:0000256" key="2">
    <source>
        <dbReference type="SAM" id="SignalP"/>
    </source>
</evidence>
<feature type="region of interest" description="Disordered" evidence="1">
    <location>
        <begin position="46"/>
        <end position="66"/>
    </location>
</feature>
<evidence type="ECO:0000313" key="3">
    <source>
        <dbReference type="EMBL" id="PWA84839.1"/>
    </source>
</evidence>
<feature type="compositionally biased region" description="Basic and acidic residues" evidence="1">
    <location>
        <begin position="46"/>
        <end position="56"/>
    </location>
</feature>
<gene>
    <name evidence="3" type="ORF">CTI12_AA155520</name>
</gene>
<reference evidence="3 4" key="1">
    <citation type="journal article" date="2018" name="Mol. Plant">
        <title>The genome of Artemisia annua provides insight into the evolution of Asteraceae family and artemisinin biosynthesis.</title>
        <authorList>
            <person name="Shen Q."/>
            <person name="Zhang L."/>
            <person name="Liao Z."/>
            <person name="Wang S."/>
            <person name="Yan T."/>
            <person name="Shi P."/>
            <person name="Liu M."/>
            <person name="Fu X."/>
            <person name="Pan Q."/>
            <person name="Wang Y."/>
            <person name="Lv Z."/>
            <person name="Lu X."/>
            <person name="Zhang F."/>
            <person name="Jiang W."/>
            <person name="Ma Y."/>
            <person name="Chen M."/>
            <person name="Hao X."/>
            <person name="Li L."/>
            <person name="Tang Y."/>
            <person name="Lv G."/>
            <person name="Zhou Y."/>
            <person name="Sun X."/>
            <person name="Brodelius P.E."/>
            <person name="Rose J.K.C."/>
            <person name="Tang K."/>
        </authorList>
    </citation>
    <scope>NUCLEOTIDE SEQUENCE [LARGE SCALE GENOMIC DNA]</scope>
    <source>
        <strain evidence="4">cv. Huhao1</strain>
        <tissue evidence="3">Leaf</tissue>
    </source>
</reference>
<evidence type="ECO:0000313" key="4">
    <source>
        <dbReference type="Proteomes" id="UP000245207"/>
    </source>
</evidence>